<sequence length="78" mass="8785">MGCCFSAPKTIPSAGFKSIPYTATTPGPKPLYYNPHNGHTHRNFSSATHEAYEGEYCETCQCVRCVDRRAKGFKWSHR</sequence>
<gene>
    <name evidence="1" type="ORF">CFAM422_003269</name>
</gene>
<accession>A0A9P4XJ94</accession>
<dbReference type="Proteomes" id="UP000801864">
    <property type="component" value="Unassembled WGS sequence"/>
</dbReference>
<proteinExistence type="predicted"/>
<dbReference type="AlphaFoldDB" id="A0A9P4XJ94"/>
<evidence type="ECO:0000313" key="1">
    <source>
        <dbReference type="EMBL" id="KAF3074119.1"/>
    </source>
</evidence>
<evidence type="ECO:0000313" key="2">
    <source>
        <dbReference type="Proteomes" id="UP000801864"/>
    </source>
</evidence>
<reference evidence="1 2" key="1">
    <citation type="submission" date="2018-06" db="EMBL/GenBank/DDBJ databases">
        <title>Genome analysis of cellulolytic fungus Trichoderma lentiforme CFAM-422.</title>
        <authorList>
            <person name="Steindorff A.S."/>
            <person name="Formighieri E.F."/>
            <person name="Midorikawa G.E.O."/>
            <person name="Tamietti M.S."/>
            <person name="Ramos E.Z."/>
            <person name="Silva A.S."/>
            <person name="Bon E.P.S."/>
            <person name="Mendes T.D."/>
            <person name="Damaso M.C.T."/>
            <person name="Favaro L.C.L."/>
        </authorList>
    </citation>
    <scope>NUCLEOTIDE SEQUENCE [LARGE SCALE GENOMIC DNA]</scope>
    <source>
        <strain evidence="1 2">CFAM-422</strain>
    </source>
</reference>
<comment type="caution">
    <text evidence="1">The sequence shown here is derived from an EMBL/GenBank/DDBJ whole genome shotgun (WGS) entry which is preliminary data.</text>
</comment>
<name>A0A9P4XJ94_9HYPO</name>
<keyword evidence="2" id="KW-1185">Reference proteome</keyword>
<dbReference type="EMBL" id="QLNT01000005">
    <property type="protein sequence ID" value="KAF3074119.1"/>
    <property type="molecule type" value="Genomic_DNA"/>
</dbReference>
<protein>
    <submittedName>
        <fullName evidence="1">Uncharacterized protein</fullName>
    </submittedName>
</protein>
<organism evidence="1 2">
    <name type="scientific">Trichoderma lentiforme</name>
    <dbReference type="NCBI Taxonomy" id="1567552"/>
    <lineage>
        <taxon>Eukaryota</taxon>
        <taxon>Fungi</taxon>
        <taxon>Dikarya</taxon>
        <taxon>Ascomycota</taxon>
        <taxon>Pezizomycotina</taxon>
        <taxon>Sordariomycetes</taxon>
        <taxon>Hypocreomycetidae</taxon>
        <taxon>Hypocreales</taxon>
        <taxon>Hypocreaceae</taxon>
        <taxon>Trichoderma</taxon>
    </lineage>
</organism>